<sequence length="325" mass="34080">MNPLLADWYNEVSIGASAEMIAARGAALDELLPDLAPAQVMGLVGLAHERGEGDSDEWFRAVFKRHDASFLMRENGREVALLAGACLMDVSASGGDTAVLAASAVAVASRLGWSSVVGDLPTEAEQRLVDLGTSRRQLTRPPAAIRQTVWTKSVQTGAAKDMEAGVTAESVAAAIARVGTAVNAALESAAAQLDAVSEWAERSLDLCAEESDLMAWLLTGQSRTLGLAWSAADPATAAVVAGREIAELLALAPAPPQADALIDQMLASTRFPKRAAAELELPPLEVPAELEFLVQNAPWDGQDPAALGRLSLRQAVLLDVWSGLE</sequence>
<accession>A0A1I1VY19</accession>
<evidence type="ECO:0000313" key="2">
    <source>
        <dbReference type="Proteomes" id="UP000198589"/>
    </source>
</evidence>
<name>A0A1I1VY19_9ACTN</name>
<proteinExistence type="predicted"/>
<dbReference type="EMBL" id="FOND01000001">
    <property type="protein sequence ID" value="SFD87986.1"/>
    <property type="molecule type" value="Genomic_DNA"/>
</dbReference>
<evidence type="ECO:0000313" key="1">
    <source>
        <dbReference type="EMBL" id="SFD87986.1"/>
    </source>
</evidence>
<dbReference type="Proteomes" id="UP000198589">
    <property type="component" value="Unassembled WGS sequence"/>
</dbReference>
<protein>
    <submittedName>
        <fullName evidence="1">Uncharacterized protein</fullName>
    </submittedName>
</protein>
<gene>
    <name evidence="1" type="ORF">SAMN05216574_101160</name>
</gene>
<dbReference type="AlphaFoldDB" id="A0A1I1VY19"/>
<dbReference type="RefSeq" id="WP_092194888.1">
    <property type="nucleotide sequence ID" value="NZ_FOND01000001.1"/>
</dbReference>
<dbReference type="STRING" id="1798228.SAMN05216574_101160"/>
<keyword evidence="2" id="KW-1185">Reference proteome</keyword>
<organism evidence="1 2">
    <name type="scientific">Blastococcus tunisiensis</name>
    <dbReference type="NCBI Taxonomy" id="1798228"/>
    <lineage>
        <taxon>Bacteria</taxon>
        <taxon>Bacillati</taxon>
        <taxon>Actinomycetota</taxon>
        <taxon>Actinomycetes</taxon>
        <taxon>Geodermatophilales</taxon>
        <taxon>Geodermatophilaceae</taxon>
        <taxon>Blastococcus</taxon>
    </lineage>
</organism>
<reference evidence="2" key="1">
    <citation type="submission" date="2016-10" db="EMBL/GenBank/DDBJ databases">
        <authorList>
            <person name="Varghese N."/>
            <person name="Submissions S."/>
        </authorList>
    </citation>
    <scope>NUCLEOTIDE SEQUENCE [LARGE SCALE GENOMIC DNA]</scope>
    <source>
        <strain evidence="2">DSM 46838</strain>
    </source>
</reference>